<dbReference type="FunFam" id="3.40.50.10190:FF:000081">
    <property type="entry name" value="BRCA1 C Terminus domain containing protein expressed"/>
    <property type="match status" value="1"/>
</dbReference>
<dbReference type="ExpressionAtlas" id="A0A1Z5S4S2">
    <property type="expression patterns" value="baseline and differential"/>
</dbReference>
<evidence type="ECO:0000313" key="4">
    <source>
        <dbReference type="Proteomes" id="UP000000768"/>
    </source>
</evidence>
<dbReference type="FunCoup" id="A0A1Z5S4S2">
    <property type="interactions" value="379"/>
</dbReference>
<dbReference type="PANTHER" id="PTHR15321">
    <property type="entry name" value="TUMOR SUPPRESSOR P53-BINDING PROTEIN 1"/>
    <property type="match status" value="1"/>
</dbReference>
<feature type="domain" description="BRCT" evidence="2">
    <location>
        <begin position="751"/>
        <end position="859"/>
    </location>
</feature>
<gene>
    <name evidence="3" type="ORF">SORBI_3001G041700</name>
</gene>
<feature type="compositionally biased region" description="Polar residues" evidence="1">
    <location>
        <begin position="113"/>
        <end position="122"/>
    </location>
</feature>
<dbReference type="GO" id="GO:0042393">
    <property type="term" value="F:histone binding"/>
    <property type="evidence" value="ECO:0000318"/>
    <property type="project" value="GO_Central"/>
</dbReference>
<feature type="region of interest" description="Disordered" evidence="1">
    <location>
        <begin position="324"/>
        <end position="358"/>
    </location>
</feature>
<protein>
    <recommendedName>
        <fullName evidence="2">BRCT domain-containing protein</fullName>
    </recommendedName>
</protein>
<dbReference type="EMBL" id="CM000760">
    <property type="protein sequence ID" value="OQU90766.1"/>
    <property type="molecule type" value="Genomic_DNA"/>
</dbReference>
<dbReference type="AlphaFoldDB" id="A0A1Z5S4S2"/>
<dbReference type="FunFam" id="3.40.50.10190:FF:000090">
    <property type="entry name" value="BRCA1 C Terminus domain containing protein expressed"/>
    <property type="match status" value="1"/>
</dbReference>
<dbReference type="InterPro" id="IPR001357">
    <property type="entry name" value="BRCT_dom"/>
</dbReference>
<dbReference type="PROSITE" id="PS50172">
    <property type="entry name" value="BRCT"/>
    <property type="match status" value="2"/>
</dbReference>
<feature type="domain" description="BRCT" evidence="2">
    <location>
        <begin position="879"/>
        <end position="975"/>
    </location>
</feature>
<organism evidence="3 4">
    <name type="scientific">Sorghum bicolor</name>
    <name type="common">Sorghum</name>
    <name type="synonym">Sorghum vulgare</name>
    <dbReference type="NCBI Taxonomy" id="4558"/>
    <lineage>
        <taxon>Eukaryota</taxon>
        <taxon>Viridiplantae</taxon>
        <taxon>Streptophyta</taxon>
        <taxon>Embryophyta</taxon>
        <taxon>Tracheophyta</taxon>
        <taxon>Spermatophyta</taxon>
        <taxon>Magnoliopsida</taxon>
        <taxon>Liliopsida</taxon>
        <taxon>Poales</taxon>
        <taxon>Poaceae</taxon>
        <taxon>PACMAD clade</taxon>
        <taxon>Panicoideae</taxon>
        <taxon>Andropogonodae</taxon>
        <taxon>Andropogoneae</taxon>
        <taxon>Sorghinae</taxon>
        <taxon>Sorghum</taxon>
    </lineage>
</organism>
<dbReference type="OMA" id="CVNCAFI"/>
<reference evidence="4" key="2">
    <citation type="journal article" date="2018" name="Plant J.">
        <title>The Sorghum bicolor reference genome: improved assembly, gene annotations, a transcriptome atlas, and signatures of genome organization.</title>
        <authorList>
            <person name="McCormick R.F."/>
            <person name="Truong S.K."/>
            <person name="Sreedasyam A."/>
            <person name="Jenkins J."/>
            <person name="Shu S."/>
            <person name="Sims D."/>
            <person name="Kennedy M."/>
            <person name="Amirebrahimi M."/>
            <person name="Weers B.D."/>
            <person name="McKinley B."/>
            <person name="Mattison A."/>
            <person name="Morishige D.T."/>
            <person name="Grimwood J."/>
            <person name="Schmutz J."/>
            <person name="Mullet J.E."/>
        </authorList>
    </citation>
    <scope>NUCLEOTIDE SEQUENCE [LARGE SCALE GENOMIC DNA]</scope>
    <source>
        <strain evidence="4">cv. BTx623</strain>
    </source>
</reference>
<evidence type="ECO:0000313" key="3">
    <source>
        <dbReference type="EMBL" id="OQU90766.1"/>
    </source>
</evidence>
<keyword evidence="4" id="KW-1185">Reference proteome</keyword>
<dbReference type="STRING" id="4558.A0A1Z5S4S2"/>
<feature type="region of interest" description="Disordered" evidence="1">
    <location>
        <begin position="102"/>
        <end position="130"/>
    </location>
</feature>
<dbReference type="InterPro" id="IPR036420">
    <property type="entry name" value="BRCT_dom_sf"/>
</dbReference>
<evidence type="ECO:0000256" key="1">
    <source>
        <dbReference type="SAM" id="MobiDB-lite"/>
    </source>
</evidence>
<dbReference type="GO" id="GO:0045944">
    <property type="term" value="P:positive regulation of transcription by RNA polymerase II"/>
    <property type="evidence" value="ECO:0000318"/>
    <property type="project" value="GO_Central"/>
</dbReference>
<dbReference type="GO" id="GO:0000077">
    <property type="term" value="P:DNA damage checkpoint signaling"/>
    <property type="evidence" value="ECO:0000318"/>
    <property type="project" value="GO_Central"/>
</dbReference>
<proteinExistence type="predicted"/>
<dbReference type="InterPro" id="IPR047252">
    <property type="entry name" value="TP53BP1-like"/>
</dbReference>
<dbReference type="GO" id="GO:0005634">
    <property type="term" value="C:nucleus"/>
    <property type="evidence" value="ECO:0000318"/>
    <property type="project" value="GO_Central"/>
</dbReference>
<dbReference type="SMART" id="SM00292">
    <property type="entry name" value="BRCT"/>
    <property type="match status" value="1"/>
</dbReference>
<dbReference type="PANTHER" id="PTHR15321:SF3">
    <property type="entry name" value="TP53-BINDING PROTEIN 1"/>
    <property type="match status" value="1"/>
</dbReference>
<dbReference type="OrthoDB" id="646980at2759"/>
<dbReference type="Gramene" id="OQU90766">
    <property type="protein sequence ID" value="OQU90766"/>
    <property type="gene ID" value="SORBI_3001G041700"/>
</dbReference>
<sequence>MSICGYHSPRFSEDIAWLPQWLQPYGTPTVGDHRNTTTAVSSPSCQNCAFVGHPSQERQDCQNATGGYSGFILHLSGDEDTVASSPVSSNVLPFSLRLSSESAAQPSLPEGSGNPQMPNSGTCKGPSKGLCADGQEQEVNAVSQNQFEANNPQAEMLTVTEVACKEISKQLDTNRHKRHDVYGGKVDVRKLRNADVNDAIELSIAASEAMVIAEMILDSQSDKSAAAAIEAALHVKEARKQFYFEEPEHACGSSEDGLDETDWLAELDESEMVDVYQDVGLSLVRIACSTQDQNPGDLKQQNSHPSCPPCDADIHILWDSSSERQNKKWNSQNADSDDHVSDSFPNNQSAGVLPNEPTPCSDSVKQAALCKTISCSRNKKTVLQASTQNNAALHGTLGALATYQNVHKEVAGVAAQTNVCIKKHVKGLFEEENSYISESISMDKCCPTSRASSMEIVASSRASVYYNAEGLLEENHHAETEELCCQVVCSSLSQVDPLCSVVPCSISCDEGPSSQAVCKQSEGHEGPSSQAPLCKKSECNEGPTCLTPERGHSKGEEKEFIHTKEFPMMQYLDGDAGPSCVSLVKPTDSNISFRRRKYSSLRPFSTVATKSNILASTSNCNADVPVCQLERFTPIILNKNVQRVQAAKKFIQYSAGAENLQDFSAVQKQTYYPQDDSEDQIRELQVPRDVFPSTENLVGKQHLKRKRVQFSEANHSSRRTKINRRILNKSRFSRSDSRTGQTLEAREYTDNKEATFQGVEFLLTGFPNQKEKEIESLIRKSGGYVLSKVPPFPLDKRKSMAEFPSWKPPIVLSPKKMLHQVSTAKFLYGCAIDAWILNPNWLFDSLQAGVMLPPGKYLIRQRNARKHNSSFDRPLHPKCNTLIFDGVGFFIHGKISFCSKFSNIVKHGGGQVFISLHGLVQSLKDGSTSHGIILVASAASASRHLSYCGLEHDIKTAAASWIIGSLFSGKLIPLKKDRCASFRRIKMPSFQQKQRIFDMSQEI</sequence>
<evidence type="ECO:0000259" key="2">
    <source>
        <dbReference type="PROSITE" id="PS50172"/>
    </source>
</evidence>
<name>A0A1Z5S4S2_SORBI</name>
<dbReference type="InParanoid" id="A0A1Z5S4S2"/>
<reference evidence="3 4" key="1">
    <citation type="journal article" date="2009" name="Nature">
        <title>The Sorghum bicolor genome and the diversification of grasses.</title>
        <authorList>
            <person name="Paterson A.H."/>
            <person name="Bowers J.E."/>
            <person name="Bruggmann R."/>
            <person name="Dubchak I."/>
            <person name="Grimwood J."/>
            <person name="Gundlach H."/>
            <person name="Haberer G."/>
            <person name="Hellsten U."/>
            <person name="Mitros T."/>
            <person name="Poliakov A."/>
            <person name="Schmutz J."/>
            <person name="Spannagl M."/>
            <person name="Tang H."/>
            <person name="Wang X."/>
            <person name="Wicker T."/>
            <person name="Bharti A.K."/>
            <person name="Chapman J."/>
            <person name="Feltus F.A."/>
            <person name="Gowik U."/>
            <person name="Grigoriev I.V."/>
            <person name="Lyons E."/>
            <person name="Maher C.A."/>
            <person name="Martis M."/>
            <person name="Narechania A."/>
            <person name="Otillar R.P."/>
            <person name="Penning B.W."/>
            <person name="Salamov A.A."/>
            <person name="Wang Y."/>
            <person name="Zhang L."/>
            <person name="Carpita N.C."/>
            <person name="Freeling M."/>
            <person name="Gingle A.R."/>
            <person name="Hash C.T."/>
            <person name="Keller B."/>
            <person name="Klein P."/>
            <person name="Kresovich S."/>
            <person name="McCann M.C."/>
            <person name="Ming R."/>
            <person name="Peterson D.G."/>
            <person name="Mehboob-ur-Rahman"/>
            <person name="Ware D."/>
            <person name="Westhoff P."/>
            <person name="Mayer K.F."/>
            <person name="Messing J."/>
            <person name="Rokhsar D.S."/>
        </authorList>
    </citation>
    <scope>NUCLEOTIDE SEQUENCE [LARGE SCALE GENOMIC DNA]</scope>
    <source>
        <strain evidence="4">cv. BTx623</strain>
    </source>
</reference>
<dbReference type="Proteomes" id="UP000000768">
    <property type="component" value="Chromosome 1"/>
</dbReference>
<dbReference type="SUPFAM" id="SSF52113">
    <property type="entry name" value="BRCT domain"/>
    <property type="match status" value="2"/>
</dbReference>
<accession>A0A1Z5S4S2</accession>
<dbReference type="Gene3D" id="3.40.50.10190">
    <property type="entry name" value="BRCT domain"/>
    <property type="match status" value="2"/>
</dbReference>